<accession>A0ABP0TAP2</accession>
<evidence type="ECO:0000313" key="3">
    <source>
        <dbReference type="Proteomes" id="UP001497512"/>
    </source>
</evidence>
<name>A0ABP0TAP2_9BRYO</name>
<gene>
    <name evidence="2" type="ORF">CSSPTR1EN2_LOCUS1236</name>
</gene>
<feature type="region of interest" description="Disordered" evidence="1">
    <location>
        <begin position="50"/>
        <end position="71"/>
    </location>
</feature>
<protein>
    <submittedName>
        <fullName evidence="2">Uncharacterized protein</fullName>
    </submittedName>
</protein>
<sequence length="71" mass="8125">MLANPKRTEAALPDGHHFGVSSFFDGDLSIRRVRSELGIFRPHFYTNSSPVRGETNRPWPTQPWTDFPVNI</sequence>
<dbReference type="EMBL" id="OZ019893">
    <property type="protein sequence ID" value="CAK9191129.1"/>
    <property type="molecule type" value="Genomic_DNA"/>
</dbReference>
<reference evidence="2 3" key="1">
    <citation type="submission" date="2024-02" db="EMBL/GenBank/DDBJ databases">
        <authorList>
            <consortium name="ELIXIR-Norway"/>
            <consortium name="Elixir Norway"/>
        </authorList>
    </citation>
    <scope>NUCLEOTIDE SEQUENCE [LARGE SCALE GENOMIC DNA]</scope>
</reference>
<dbReference type="Proteomes" id="UP001497512">
    <property type="component" value="Chromosome 1"/>
</dbReference>
<evidence type="ECO:0000256" key="1">
    <source>
        <dbReference type="SAM" id="MobiDB-lite"/>
    </source>
</evidence>
<proteinExistence type="predicted"/>
<keyword evidence="3" id="KW-1185">Reference proteome</keyword>
<evidence type="ECO:0000313" key="2">
    <source>
        <dbReference type="EMBL" id="CAK9191129.1"/>
    </source>
</evidence>
<organism evidence="2 3">
    <name type="scientific">Sphagnum troendelagicum</name>
    <dbReference type="NCBI Taxonomy" id="128251"/>
    <lineage>
        <taxon>Eukaryota</taxon>
        <taxon>Viridiplantae</taxon>
        <taxon>Streptophyta</taxon>
        <taxon>Embryophyta</taxon>
        <taxon>Bryophyta</taxon>
        <taxon>Sphagnophytina</taxon>
        <taxon>Sphagnopsida</taxon>
        <taxon>Sphagnales</taxon>
        <taxon>Sphagnaceae</taxon>
        <taxon>Sphagnum</taxon>
    </lineage>
</organism>